<dbReference type="InterPro" id="IPR029039">
    <property type="entry name" value="Flavoprotein-like_sf"/>
</dbReference>
<dbReference type="CDD" id="cd07709">
    <property type="entry name" value="flavodiiron_proteins_MBL-fold"/>
    <property type="match status" value="1"/>
</dbReference>
<dbReference type="KEGG" id="sbr:SY1_21080"/>
<dbReference type="InterPro" id="IPR051285">
    <property type="entry name" value="NADH_oxidoreductase_modular"/>
</dbReference>
<dbReference type="GO" id="GO:0016491">
    <property type="term" value="F:oxidoreductase activity"/>
    <property type="evidence" value="ECO:0007669"/>
    <property type="project" value="InterPro"/>
</dbReference>
<evidence type="ECO:0000313" key="7">
    <source>
        <dbReference type="EMBL" id="CBL28861.1"/>
    </source>
</evidence>
<comment type="similarity">
    <text evidence="2">In the N-terminal section; belongs to the zinc metallo-hydrolase group 3 family.</text>
</comment>
<dbReference type="GO" id="GO:0009055">
    <property type="term" value="F:electron transfer activity"/>
    <property type="evidence" value="ECO:0007669"/>
    <property type="project" value="InterPro"/>
</dbReference>
<dbReference type="Proteomes" id="UP000008957">
    <property type="component" value="Chromosome"/>
</dbReference>
<dbReference type="PANTHER" id="PTHR32145">
    <property type="entry name" value="DIFLAVIN FLAVOPROTEIN A 2-RELATED"/>
    <property type="match status" value="1"/>
</dbReference>
<dbReference type="InterPro" id="IPR036866">
    <property type="entry name" value="RibonucZ/Hydroxyglut_hydro"/>
</dbReference>
<protein>
    <submittedName>
        <fullName evidence="7">Uncharacterized flavoproteins</fullName>
    </submittedName>
</protein>
<dbReference type="PIRSF" id="PIRSF005243">
    <property type="entry name" value="ROO"/>
    <property type="match status" value="1"/>
</dbReference>
<keyword evidence="3" id="KW-0813">Transport</keyword>
<dbReference type="InterPro" id="IPR045761">
    <property type="entry name" value="ODP_dom"/>
</dbReference>
<sequence>MYKAIPVNKDTWWVGVNDCSTDRFEALWSLPNGVAYNAYVVLGERTAAIDTVKGPWGDEYAHKLGEALGGRDLDYLVVNHMEPDHSGLILELRRRWPNLQIVGNAKTLPLLKGYYGVDAQTLVVADGDTLDLGGHVLKFTTIPMVHWPESMVTFDASTGVLFSNDAFGGFGAHEGGLFDDQRERPRWEDDMLRYYAAILGRYSSGVQVALKKLGGLPIKNIFPAHGTLFRANPQQVVDLYDRWSRCDTERGAVVVYGSMYGNTRRMAEAVCTGISESGVKEIRLCDASRTEAGFILRDIWRYRGLALLSCTYNMLLFPPIEALCSKLLNRMPKNHVLGIAGSYSWASGAFPALRAFAEKAKLDRAEPDVEVFTSPTAEDLARCEAMGRDLGTKVIAQTEDR</sequence>
<dbReference type="GO" id="GO:0010181">
    <property type="term" value="F:FMN binding"/>
    <property type="evidence" value="ECO:0007669"/>
    <property type="project" value="InterPro"/>
</dbReference>
<dbReference type="InterPro" id="IPR016440">
    <property type="entry name" value="Rubredoxin-O_OxRdtase"/>
</dbReference>
<evidence type="ECO:0000256" key="5">
    <source>
        <dbReference type="ARBA" id="ARBA00023004"/>
    </source>
</evidence>
<evidence type="ECO:0000256" key="4">
    <source>
        <dbReference type="ARBA" id="ARBA00022982"/>
    </source>
</evidence>
<dbReference type="PROSITE" id="PS00201">
    <property type="entry name" value="FLAVODOXIN"/>
    <property type="match status" value="1"/>
</dbReference>
<dbReference type="EMBL" id="FP929056">
    <property type="protein sequence ID" value="CBL28861.1"/>
    <property type="molecule type" value="Genomic_DNA"/>
</dbReference>
<dbReference type="SUPFAM" id="SSF52218">
    <property type="entry name" value="Flavoproteins"/>
    <property type="match status" value="1"/>
</dbReference>
<evidence type="ECO:0000256" key="3">
    <source>
        <dbReference type="ARBA" id="ARBA00022448"/>
    </source>
</evidence>
<evidence type="ECO:0000259" key="6">
    <source>
        <dbReference type="SMART" id="SM00849"/>
    </source>
</evidence>
<dbReference type="InterPro" id="IPR008254">
    <property type="entry name" value="Flavodoxin/NO_synth"/>
</dbReference>
<evidence type="ECO:0000256" key="2">
    <source>
        <dbReference type="ARBA" id="ARBA00007121"/>
    </source>
</evidence>
<dbReference type="SMART" id="SM00849">
    <property type="entry name" value="Lactamase_B"/>
    <property type="match status" value="1"/>
</dbReference>
<evidence type="ECO:0000313" key="8">
    <source>
        <dbReference type="Proteomes" id="UP000008957"/>
    </source>
</evidence>
<dbReference type="Pfam" id="PF19583">
    <property type="entry name" value="ODP"/>
    <property type="match status" value="1"/>
</dbReference>
<dbReference type="PANTHER" id="PTHR32145:SF11">
    <property type="entry name" value="DIFLAVIN FLAVOPROTEIN A 2-RELATED"/>
    <property type="match status" value="1"/>
</dbReference>
<proteinExistence type="inferred from homology"/>
<dbReference type="GO" id="GO:0046872">
    <property type="term" value="F:metal ion binding"/>
    <property type="evidence" value="ECO:0007669"/>
    <property type="project" value="InterPro"/>
</dbReference>
<dbReference type="AlphaFoldDB" id="A0AB94IYL6"/>
<accession>A0AB94IYL6</accession>
<keyword evidence="8" id="KW-1185">Reference proteome</keyword>
<organism evidence="7 8">
    <name type="scientific">Fretibacterium fastidiosum</name>
    <dbReference type="NCBI Taxonomy" id="651822"/>
    <lineage>
        <taxon>Bacteria</taxon>
        <taxon>Thermotogati</taxon>
        <taxon>Synergistota</taxon>
        <taxon>Synergistia</taxon>
        <taxon>Synergistales</taxon>
        <taxon>Aminobacteriaceae</taxon>
        <taxon>Fretibacterium</taxon>
    </lineage>
</organism>
<reference evidence="8" key="1">
    <citation type="submission" date="2010-03" db="EMBL/GenBank/DDBJ databases">
        <title>The genome sequence of Synergistetes sp. SGP1.</title>
        <authorList>
            <consortium name="metaHIT consortium -- http://www.metahit.eu/"/>
            <person name="Pajon A."/>
            <person name="Turner K."/>
            <person name="Parkhill J."/>
            <person name="Wade W."/>
            <person name="Vartoukian S."/>
        </authorList>
    </citation>
    <scope>NUCLEOTIDE SEQUENCE [LARGE SCALE GENOMIC DNA]</scope>
    <source>
        <strain evidence="8">SGP1</strain>
    </source>
</reference>
<feature type="domain" description="Metallo-beta-lactamase" evidence="6">
    <location>
        <begin position="35"/>
        <end position="225"/>
    </location>
</feature>
<dbReference type="Gene3D" id="3.60.15.10">
    <property type="entry name" value="Ribonuclease Z/Hydroxyacylglutathione hydrolase-like"/>
    <property type="match status" value="1"/>
</dbReference>
<dbReference type="InterPro" id="IPR001226">
    <property type="entry name" value="Flavodoxin_CS"/>
</dbReference>
<name>A0AB94IYL6_9BACT</name>
<dbReference type="SUPFAM" id="SSF56281">
    <property type="entry name" value="Metallo-hydrolase/oxidoreductase"/>
    <property type="match status" value="1"/>
</dbReference>
<dbReference type="Gene3D" id="3.40.50.360">
    <property type="match status" value="1"/>
</dbReference>
<keyword evidence="5" id="KW-0408">Iron</keyword>
<dbReference type="RefSeq" id="WP_015557008.1">
    <property type="nucleotide sequence ID" value="NC_021038.1"/>
</dbReference>
<comment type="cofactor">
    <cofactor evidence="1">
        <name>Fe cation</name>
        <dbReference type="ChEBI" id="CHEBI:24875"/>
    </cofactor>
</comment>
<reference evidence="7 8" key="2">
    <citation type="submission" date="2010-03" db="EMBL/GenBank/DDBJ databases">
        <authorList>
            <person name="Pajon A."/>
        </authorList>
    </citation>
    <scope>NUCLEOTIDE SEQUENCE [LARGE SCALE GENOMIC DNA]</scope>
    <source>
        <strain evidence="7 8">SGP1</strain>
    </source>
</reference>
<dbReference type="InterPro" id="IPR001279">
    <property type="entry name" value="Metallo-B-lactamas"/>
</dbReference>
<gene>
    <name evidence="7" type="ORF">SY1_21080</name>
</gene>
<dbReference type="Pfam" id="PF00258">
    <property type="entry name" value="Flavodoxin_1"/>
    <property type="match status" value="1"/>
</dbReference>
<evidence type="ECO:0000256" key="1">
    <source>
        <dbReference type="ARBA" id="ARBA00001962"/>
    </source>
</evidence>
<keyword evidence="4" id="KW-0249">Electron transport</keyword>